<name>V9EP13_PHYNI</name>
<protein>
    <submittedName>
        <fullName evidence="1">Uncharacterized protein</fullName>
    </submittedName>
</protein>
<keyword evidence="2" id="KW-1185">Reference proteome</keyword>
<accession>V9EP13</accession>
<evidence type="ECO:0000313" key="1">
    <source>
        <dbReference type="EMBL" id="ETI40990.1"/>
    </source>
</evidence>
<comment type="caution">
    <text evidence="1">The sequence shown here is derived from an EMBL/GenBank/DDBJ whole genome shotgun (WGS) entry which is preliminary data.</text>
</comment>
<proteinExistence type="predicted"/>
<dbReference type="Proteomes" id="UP000018721">
    <property type="component" value="Unassembled WGS sequence"/>
</dbReference>
<dbReference type="HOGENOM" id="CLU_2190856_0_0_1"/>
<dbReference type="AlphaFoldDB" id="V9EP13"/>
<feature type="non-terminal residue" evidence="1">
    <location>
        <position position="1"/>
    </location>
</feature>
<organism evidence="1 2">
    <name type="scientific">Phytophthora nicotianae P1569</name>
    <dbReference type="NCBI Taxonomy" id="1317065"/>
    <lineage>
        <taxon>Eukaryota</taxon>
        <taxon>Sar</taxon>
        <taxon>Stramenopiles</taxon>
        <taxon>Oomycota</taxon>
        <taxon>Peronosporomycetes</taxon>
        <taxon>Peronosporales</taxon>
        <taxon>Peronosporaceae</taxon>
        <taxon>Phytophthora</taxon>
    </lineage>
</organism>
<reference evidence="1 2" key="1">
    <citation type="submission" date="2013-11" db="EMBL/GenBank/DDBJ databases">
        <title>The Genome Sequence of Phytophthora parasitica P1569.</title>
        <authorList>
            <consortium name="The Broad Institute Genomics Platform"/>
            <person name="Russ C."/>
            <person name="Tyler B."/>
            <person name="Panabieres F."/>
            <person name="Shan W."/>
            <person name="Tripathy S."/>
            <person name="Grunwald N."/>
            <person name="Machado M."/>
            <person name="Johnson C.S."/>
            <person name="Arredondo F."/>
            <person name="Hong C."/>
            <person name="Coffey M."/>
            <person name="Young S.K."/>
            <person name="Zeng Q."/>
            <person name="Gargeya S."/>
            <person name="Fitzgerald M."/>
            <person name="Abouelleil A."/>
            <person name="Alvarado L."/>
            <person name="Chapman S.B."/>
            <person name="Gainer-Dewar J."/>
            <person name="Goldberg J."/>
            <person name="Griggs A."/>
            <person name="Gujja S."/>
            <person name="Hansen M."/>
            <person name="Howarth C."/>
            <person name="Imamovic A."/>
            <person name="Ireland A."/>
            <person name="Larimer J."/>
            <person name="McCowan C."/>
            <person name="Murphy C."/>
            <person name="Pearson M."/>
            <person name="Poon T.W."/>
            <person name="Priest M."/>
            <person name="Roberts A."/>
            <person name="Saif S."/>
            <person name="Shea T."/>
            <person name="Sykes S."/>
            <person name="Wortman J."/>
            <person name="Nusbaum C."/>
            <person name="Birren B."/>
        </authorList>
    </citation>
    <scope>NUCLEOTIDE SEQUENCE [LARGE SCALE GENOMIC DNA]</scope>
    <source>
        <strain evidence="1 2">P1569</strain>
    </source>
</reference>
<evidence type="ECO:0000313" key="2">
    <source>
        <dbReference type="Proteomes" id="UP000018721"/>
    </source>
</evidence>
<gene>
    <name evidence="1" type="ORF">F443_13730</name>
</gene>
<sequence>IRSSLTLMTIYFTSSGGAVRKGPVRKVSGAQKKSRGAVCEEKSSQHFFSVDNLISVFLRFSARPLHWNVPQEVLGANEQEETRAGVVETWAERGGVFVRSVKLSDGQVG</sequence>
<dbReference type="EMBL" id="ANIZ01002394">
    <property type="protein sequence ID" value="ETI40990.1"/>
    <property type="molecule type" value="Genomic_DNA"/>
</dbReference>